<protein>
    <submittedName>
        <fullName evidence="2">DUF721 domain-containing protein</fullName>
    </submittedName>
</protein>
<evidence type="ECO:0000313" key="2">
    <source>
        <dbReference type="EMBL" id="TPE52056.1"/>
    </source>
</evidence>
<dbReference type="EMBL" id="VFRP01000004">
    <property type="protein sequence ID" value="TPE52056.1"/>
    <property type="molecule type" value="Genomic_DNA"/>
</dbReference>
<reference evidence="2 3" key="1">
    <citation type="submission" date="2019-06" db="EMBL/GenBank/DDBJ databases">
        <title>A novel bacterium of genus Amaricoccus, isolated from marine sediment.</title>
        <authorList>
            <person name="Huang H."/>
            <person name="Mo K."/>
            <person name="Hu Y."/>
        </authorList>
    </citation>
    <scope>NUCLEOTIDE SEQUENCE [LARGE SCALE GENOMIC DNA]</scope>
    <source>
        <strain evidence="2 3">HB172011</strain>
    </source>
</reference>
<feature type="region of interest" description="Disordered" evidence="1">
    <location>
        <begin position="1"/>
        <end position="31"/>
    </location>
</feature>
<feature type="region of interest" description="Disordered" evidence="1">
    <location>
        <begin position="128"/>
        <end position="148"/>
    </location>
</feature>
<organism evidence="2 3">
    <name type="scientific">Amaricoccus solimangrovi</name>
    <dbReference type="NCBI Taxonomy" id="2589815"/>
    <lineage>
        <taxon>Bacteria</taxon>
        <taxon>Pseudomonadati</taxon>
        <taxon>Pseudomonadota</taxon>
        <taxon>Alphaproteobacteria</taxon>
        <taxon>Rhodobacterales</taxon>
        <taxon>Paracoccaceae</taxon>
        <taxon>Amaricoccus</taxon>
    </lineage>
</organism>
<keyword evidence="3" id="KW-1185">Reference proteome</keyword>
<gene>
    <name evidence="2" type="ORF">FJM51_06405</name>
</gene>
<dbReference type="RefSeq" id="WP_140453298.1">
    <property type="nucleotide sequence ID" value="NZ_VFRP01000004.1"/>
</dbReference>
<name>A0A501X0B9_9RHOB</name>
<accession>A0A501X0B9</accession>
<dbReference type="AlphaFoldDB" id="A0A501X0B9"/>
<dbReference type="Proteomes" id="UP000319255">
    <property type="component" value="Unassembled WGS sequence"/>
</dbReference>
<dbReference type="PIRSF" id="PIRSF032064">
    <property type="entry name" value="UCP032064"/>
    <property type="match status" value="1"/>
</dbReference>
<sequence>MAGKTDKRNPPGRAGGGGPAERRGRGFTRAGGLIDAQMGRVTARRGYLEARLAALWPEIAGPEIARVTRPVKLTLARGPAGGALSLAVLGALAPQVQMMAPAIIERVNAALGPGTVRRITLTQSPRAFAGAAAPPPAPPAPPARVPVEAVPEEISSIGDDDLRRALETLARNVLSRKPDFS</sequence>
<feature type="compositionally biased region" description="Pro residues" evidence="1">
    <location>
        <begin position="133"/>
        <end position="144"/>
    </location>
</feature>
<dbReference type="Pfam" id="PF05258">
    <property type="entry name" value="DciA"/>
    <property type="match status" value="1"/>
</dbReference>
<comment type="caution">
    <text evidence="2">The sequence shown here is derived from an EMBL/GenBank/DDBJ whole genome shotgun (WGS) entry which is preliminary data.</text>
</comment>
<proteinExistence type="predicted"/>
<dbReference type="InterPro" id="IPR010593">
    <property type="entry name" value="DUF1159"/>
</dbReference>
<dbReference type="OrthoDB" id="7160947at2"/>
<dbReference type="InterPro" id="IPR007922">
    <property type="entry name" value="DciA-like"/>
</dbReference>
<evidence type="ECO:0000313" key="3">
    <source>
        <dbReference type="Proteomes" id="UP000319255"/>
    </source>
</evidence>
<evidence type="ECO:0000256" key="1">
    <source>
        <dbReference type="SAM" id="MobiDB-lite"/>
    </source>
</evidence>